<dbReference type="GeneID" id="94552910"/>
<name>A0A6G7WHG7_9LACT</name>
<gene>
    <name evidence="1" type="ORF">G7058_06420</name>
</gene>
<sequence length="156" mass="18012">MSAEYIEDKQGLKESAELLPVLTKEIQERLENTVMTTNDKLRDLIKTGYYNRVSITFRCLIYEAILFFEATHEELDILSAVGSRTIFCYIEAFDQIARTANSLNTSLRFSWKTDSYPDDYSSECILVLSEVYSGIADMFQCLERLDNLSEVLEEEN</sequence>
<dbReference type="Proteomes" id="UP000501830">
    <property type="component" value="Chromosome"/>
</dbReference>
<dbReference type="KEGG" id="jpo:G7058_06420"/>
<keyword evidence="2" id="KW-1185">Reference proteome</keyword>
<protein>
    <submittedName>
        <fullName evidence="1">Uncharacterized protein</fullName>
    </submittedName>
</protein>
<evidence type="ECO:0000313" key="1">
    <source>
        <dbReference type="EMBL" id="QIK51693.1"/>
    </source>
</evidence>
<dbReference type="EMBL" id="CP049889">
    <property type="protein sequence ID" value="QIK51693.1"/>
    <property type="molecule type" value="Genomic_DNA"/>
</dbReference>
<proteinExistence type="predicted"/>
<evidence type="ECO:0000313" key="2">
    <source>
        <dbReference type="Proteomes" id="UP000501830"/>
    </source>
</evidence>
<organism evidence="1 2">
    <name type="scientific">Jeotgalibaca porci</name>
    <dbReference type="NCBI Taxonomy" id="1868793"/>
    <lineage>
        <taxon>Bacteria</taxon>
        <taxon>Bacillati</taxon>
        <taxon>Bacillota</taxon>
        <taxon>Bacilli</taxon>
        <taxon>Lactobacillales</taxon>
        <taxon>Carnobacteriaceae</taxon>
        <taxon>Jeotgalibaca</taxon>
    </lineage>
</organism>
<accession>A0A6G7WHG7</accession>
<reference evidence="1 2" key="1">
    <citation type="journal article" date="2017" name="Int. J. Syst. Evol. Microbiol.">
        <title>Jeotgalibaca porci sp. nov. and Jeotgalibaca arthritidis sp. nov., isolated from pigs, and emended description of the genus Jeotgalibaca.</title>
        <authorList>
            <person name="Zamora L."/>
            <person name="Perez-Sancho M."/>
            <person name="Dominguez L."/>
            <person name="Fernandez-Garayzabal J.F."/>
            <person name="Vela A.I."/>
        </authorList>
    </citation>
    <scope>NUCLEOTIDE SEQUENCE [LARGE SCALE GENOMIC DNA]</scope>
    <source>
        <strain evidence="1 2">CCUG 69148</strain>
    </source>
</reference>
<dbReference type="AlphaFoldDB" id="A0A6G7WHG7"/>
<dbReference type="RefSeq" id="WP_166062753.1">
    <property type="nucleotide sequence ID" value="NZ_CP049889.1"/>
</dbReference>